<comment type="similarity">
    <text evidence="1 6">Belongs to the methyltransferase superfamily. RsmH family.</text>
</comment>
<dbReference type="EMBL" id="QENZ01000004">
    <property type="protein sequence ID" value="PVX50936.1"/>
    <property type="molecule type" value="Genomic_DNA"/>
</dbReference>
<dbReference type="InterPro" id="IPR002903">
    <property type="entry name" value="RsmH"/>
</dbReference>
<gene>
    <name evidence="6" type="primary">rsmH</name>
    <name evidence="7" type="ORF">C7377_1264</name>
</gene>
<dbReference type="Pfam" id="PF01795">
    <property type="entry name" value="Methyltransf_5"/>
    <property type="match status" value="1"/>
</dbReference>
<dbReference type="Gene3D" id="3.40.50.150">
    <property type="entry name" value="Vaccinia Virus protein VP39"/>
    <property type="match status" value="1"/>
</dbReference>
<evidence type="ECO:0000256" key="5">
    <source>
        <dbReference type="ARBA" id="ARBA00022691"/>
    </source>
</evidence>
<dbReference type="NCBIfam" id="TIGR00006">
    <property type="entry name" value="16S rRNA (cytosine(1402)-N(4))-methyltransferase RsmH"/>
    <property type="match status" value="1"/>
</dbReference>
<dbReference type="GO" id="GO:0071424">
    <property type="term" value="F:rRNA (cytosine-N4-)-methyltransferase activity"/>
    <property type="evidence" value="ECO:0007669"/>
    <property type="project" value="UniProtKB-UniRule"/>
</dbReference>
<dbReference type="InterPro" id="IPR023397">
    <property type="entry name" value="SAM-dep_MeTrfase_MraW_recog"/>
</dbReference>
<reference evidence="7 8" key="1">
    <citation type="submission" date="2018-05" db="EMBL/GenBank/DDBJ databases">
        <title>Genomic Encyclopedia of Type Strains, Phase IV (KMG-IV): sequencing the most valuable type-strain genomes for metagenomic binning, comparative biology and taxonomic classification.</title>
        <authorList>
            <person name="Goeker M."/>
        </authorList>
    </citation>
    <scope>NUCLEOTIDE SEQUENCE [LARGE SCALE GENOMIC DNA]</scope>
    <source>
        <strain evidence="7 8">DSM 28579</strain>
    </source>
</reference>
<evidence type="ECO:0000256" key="3">
    <source>
        <dbReference type="ARBA" id="ARBA00022603"/>
    </source>
</evidence>
<feature type="binding site" evidence="6">
    <location>
        <position position="74"/>
    </location>
    <ligand>
        <name>S-adenosyl-L-methionine</name>
        <dbReference type="ChEBI" id="CHEBI:59789"/>
    </ligand>
</feature>
<comment type="caution">
    <text evidence="7">The sequence shown here is derived from an EMBL/GenBank/DDBJ whole genome shotgun (WGS) entry which is preliminary data.</text>
</comment>
<accession>A0A7L4UQ49</accession>
<feature type="binding site" evidence="6">
    <location>
        <position position="95"/>
    </location>
    <ligand>
        <name>S-adenosyl-L-methionine</name>
        <dbReference type="ChEBI" id="CHEBI:59789"/>
    </ligand>
</feature>
<comment type="subcellular location">
    <subcellularLocation>
        <location evidence="6">Cytoplasm</location>
    </subcellularLocation>
</comment>
<dbReference type="HAMAP" id="MF_01007">
    <property type="entry name" value="16SrRNA_methyltr_H"/>
    <property type="match status" value="1"/>
</dbReference>
<dbReference type="OrthoDB" id="9806637at2"/>
<dbReference type="InterPro" id="IPR029063">
    <property type="entry name" value="SAM-dependent_MTases_sf"/>
</dbReference>
<dbReference type="PIRSF" id="PIRSF004486">
    <property type="entry name" value="MraW"/>
    <property type="match status" value="1"/>
</dbReference>
<evidence type="ECO:0000313" key="8">
    <source>
        <dbReference type="Proteomes" id="UP000251835"/>
    </source>
</evidence>
<comment type="function">
    <text evidence="6">Specifically methylates the N4 position of cytidine in position 1402 (C1402) of 16S rRNA.</text>
</comment>
<comment type="catalytic activity">
    <reaction evidence="6">
        <text>cytidine(1402) in 16S rRNA + S-adenosyl-L-methionine = N(4)-methylcytidine(1402) in 16S rRNA + S-adenosyl-L-homocysteine + H(+)</text>
        <dbReference type="Rhea" id="RHEA:42928"/>
        <dbReference type="Rhea" id="RHEA-COMP:10286"/>
        <dbReference type="Rhea" id="RHEA-COMP:10287"/>
        <dbReference type="ChEBI" id="CHEBI:15378"/>
        <dbReference type="ChEBI" id="CHEBI:57856"/>
        <dbReference type="ChEBI" id="CHEBI:59789"/>
        <dbReference type="ChEBI" id="CHEBI:74506"/>
        <dbReference type="ChEBI" id="CHEBI:82748"/>
        <dbReference type="EC" id="2.1.1.199"/>
    </reaction>
</comment>
<keyword evidence="5 6" id="KW-0949">S-adenosyl-L-methionine</keyword>
<evidence type="ECO:0000313" key="7">
    <source>
        <dbReference type="EMBL" id="PVX50936.1"/>
    </source>
</evidence>
<proteinExistence type="inferred from homology"/>
<dbReference type="SUPFAM" id="SSF53335">
    <property type="entry name" value="S-adenosyl-L-methionine-dependent methyltransferases"/>
    <property type="match status" value="1"/>
</dbReference>
<protein>
    <recommendedName>
        <fullName evidence="6">Ribosomal RNA small subunit methyltransferase H</fullName>
        <ecNumber evidence="6">2.1.1.199</ecNumber>
    </recommendedName>
    <alternativeName>
        <fullName evidence="6">16S rRNA m(4)C1402 methyltransferase</fullName>
    </alternativeName>
    <alternativeName>
        <fullName evidence="6">rRNA (cytosine-N(4)-)-methyltransferase RsmH</fullName>
    </alternativeName>
</protein>
<dbReference type="AlphaFoldDB" id="A0A7L4UQ49"/>
<evidence type="ECO:0000256" key="6">
    <source>
        <dbReference type="HAMAP-Rule" id="MF_01007"/>
    </source>
</evidence>
<dbReference type="GO" id="GO:0070475">
    <property type="term" value="P:rRNA base methylation"/>
    <property type="evidence" value="ECO:0007669"/>
    <property type="project" value="UniProtKB-UniRule"/>
</dbReference>
<keyword evidence="4 6" id="KW-0808">Transferase</keyword>
<dbReference type="GO" id="GO:0005737">
    <property type="term" value="C:cytoplasm"/>
    <property type="evidence" value="ECO:0007669"/>
    <property type="project" value="UniProtKB-SubCell"/>
</dbReference>
<sequence length="298" mass="33732">MTEKYHIPVLLEESMDALKIHDRGVYVDLTFGGGGHTREILRRGAAEVICFDQDVDAKSNLVDDERITFVQHNFRYLKYFLRYLQKNQVDGVLADLGVSSHEFDEAGRGFSFRFDSPLDMRMNQDGLLTAYDVVNTYSEQQLATILKEYGELKNAKQLSRIIVSARSSSEIKTTAKLADIVAGKIPEFKRASFLAKVFQAIRIEVNDELGALRDVLMQMPEVIKPGGRLVVISYHSLEDRLVKRFMQTGNVAGDLEKDFYGNVIKDFKTIGKIQSPSEEEIAENSRARSAKLRVAERV</sequence>
<dbReference type="Gene3D" id="1.10.150.170">
    <property type="entry name" value="Putative methyltransferase TM0872, insert domain"/>
    <property type="match status" value="1"/>
</dbReference>
<comment type="caution">
    <text evidence="6">Lacks conserved residue(s) required for the propagation of feature annotation.</text>
</comment>
<feature type="binding site" evidence="6">
    <location>
        <begin position="34"/>
        <end position="36"/>
    </location>
    <ligand>
        <name>S-adenosyl-L-methionine</name>
        <dbReference type="ChEBI" id="CHEBI:59789"/>
    </ligand>
</feature>
<evidence type="ECO:0000256" key="1">
    <source>
        <dbReference type="ARBA" id="ARBA00010396"/>
    </source>
</evidence>
<organism evidence="7 8">
    <name type="scientific">Balneicella halophila</name>
    <dbReference type="NCBI Taxonomy" id="1537566"/>
    <lineage>
        <taxon>Bacteria</taxon>
        <taxon>Pseudomonadati</taxon>
        <taxon>Bacteroidota</taxon>
        <taxon>Bacteroidia</taxon>
        <taxon>Bacteroidales</taxon>
        <taxon>Balneicellaceae</taxon>
        <taxon>Balneicella</taxon>
    </lineage>
</organism>
<dbReference type="Proteomes" id="UP000251835">
    <property type="component" value="Unassembled WGS sequence"/>
</dbReference>
<keyword evidence="8" id="KW-1185">Reference proteome</keyword>
<dbReference type="SUPFAM" id="SSF81799">
    <property type="entry name" value="Putative methyltransferase TM0872, insert domain"/>
    <property type="match status" value="1"/>
</dbReference>
<dbReference type="RefSeq" id="WP_116496486.1">
    <property type="nucleotide sequence ID" value="NZ_QENZ01000004.1"/>
</dbReference>
<keyword evidence="3 6" id="KW-0489">Methyltransferase</keyword>
<evidence type="ECO:0000256" key="2">
    <source>
        <dbReference type="ARBA" id="ARBA00022552"/>
    </source>
</evidence>
<name>A0A7L4UQ49_BALHA</name>
<evidence type="ECO:0000256" key="4">
    <source>
        <dbReference type="ARBA" id="ARBA00022679"/>
    </source>
</evidence>
<dbReference type="PANTHER" id="PTHR11265">
    <property type="entry name" value="S-ADENOSYL-METHYLTRANSFERASE MRAW"/>
    <property type="match status" value="1"/>
</dbReference>
<keyword evidence="2 6" id="KW-0698">rRNA processing</keyword>
<keyword evidence="6" id="KW-0963">Cytoplasm</keyword>
<feature type="binding site" evidence="6">
    <location>
        <position position="52"/>
    </location>
    <ligand>
        <name>S-adenosyl-L-methionine</name>
        <dbReference type="ChEBI" id="CHEBI:59789"/>
    </ligand>
</feature>
<dbReference type="PANTHER" id="PTHR11265:SF0">
    <property type="entry name" value="12S RRNA N4-METHYLCYTIDINE METHYLTRANSFERASE"/>
    <property type="match status" value="1"/>
</dbReference>
<dbReference type="EC" id="2.1.1.199" evidence="6"/>